<feature type="domain" description="Integrin alpha first immunoglubulin-like" evidence="15">
    <location>
        <begin position="360"/>
        <end position="527"/>
    </location>
</feature>
<reference evidence="18" key="2">
    <citation type="submission" date="2021-01" db="UniProtKB">
        <authorList>
            <consortium name="EnsemblMetazoa"/>
        </authorList>
    </citation>
    <scope>IDENTIFICATION</scope>
</reference>
<evidence type="ECO:0000256" key="2">
    <source>
        <dbReference type="ARBA" id="ARBA00008054"/>
    </source>
</evidence>
<dbReference type="InterPro" id="IPR028994">
    <property type="entry name" value="Integrin_alpha_N"/>
</dbReference>
<dbReference type="Gene3D" id="2.60.40.1530">
    <property type="entry name" value="ntegrin, alpha v. Chain A, domain 4"/>
    <property type="match status" value="1"/>
</dbReference>
<dbReference type="PANTHER" id="PTHR23220">
    <property type="entry name" value="INTEGRIN ALPHA"/>
    <property type="match status" value="1"/>
</dbReference>
<dbReference type="GO" id="GO:0008305">
    <property type="term" value="C:integrin complex"/>
    <property type="evidence" value="ECO:0000318"/>
    <property type="project" value="GO_Central"/>
</dbReference>
<feature type="domain" description="Integrin alpha third immunoglobulin-like" evidence="17">
    <location>
        <begin position="749"/>
        <end position="904"/>
    </location>
</feature>
<keyword evidence="11 14" id="KW-0675">Receptor</keyword>
<keyword evidence="4" id="KW-0732">Signal</keyword>
<evidence type="ECO:0000256" key="7">
    <source>
        <dbReference type="ARBA" id="ARBA00022989"/>
    </source>
</evidence>
<feature type="transmembrane region" description="Helical" evidence="14">
    <location>
        <begin position="939"/>
        <end position="963"/>
    </location>
</feature>
<feature type="repeat" description="FG-GAP" evidence="13">
    <location>
        <begin position="313"/>
        <end position="375"/>
    </location>
</feature>
<keyword evidence="12" id="KW-0325">Glycoprotein</keyword>
<keyword evidence="5" id="KW-0677">Repeat</keyword>
<dbReference type="InterPro" id="IPR013649">
    <property type="entry name" value="Integrin_alpha_Ig-like_1"/>
</dbReference>
<sequence>MGASLTRQSNQQLVGEVTVCAHRFGNDFAINEPNANLSDYKTDRYFQGLCYSLDAMLEGTTTRFNPCAQHDAWRDGIVENETTRWQGWCQFGASATYTVETDGDQTLVAGAPGSYDWTGTTFKATGDGANMIAGNLSTLNADYSYDGFYQYVGYSTSVGYFLSETTQQSASGAPRAGGLVGKVYIHDLETFEVYQELQGEMMNTYFGGAVEALDINNDGLYDLLVGAPLYSTDQDEGRVYVYMNRGGSSPLQLHQKIDGTSTPGSRFGQVITTINDINTDTFPDVAIGAPYEGGGVVYIYPGTESGIDEAYSQRIDGRDTDPTVYSFGSSISGGQDFDSNNYPDIAIGAYANDSVFLYKTRPLLDLLVNLTVTPDPMDPENPSCVDSIGICLKIEVCFKYEGPTPAALPANIEVLFDVEVDNVKTSAGFKPRFLLDDNGTRPMVSKISAVERIYRYGNTCFNYTAYLQDTATDFLSPMPVDLTYILMDYGIEPPPRGDIPYRFPGGLAPVMKSYQCAAITKNEDVNFVRDCGADAVCETDIRLLGEIEIEGDPTKIIVGGPSKLYIQARVENVGEEAHQAFLTINHPIDIRYEALEINEVSCIDENGDDLIECAGKQTLVTCEPTQNVDTSSVICNLGNPMPSFTASTLRLRFDIGGLIYVPDRNINVEVIASTSSLQTPESLPDNSMLVAYNLVVEADVGILGFVDPESVYYISNSSNYADAASAQQSLEAAVNMAFVDPTSPDFNDSFIGTPFTLSYQITNEGAGLLPFQSILTLNIPWRMINGDWLVFIKSISVTDSEGTGSCNIADILELQNRRLMEKYKEDSLSFQPAPEEDVTPIYGPAEGTQNLGCTKAKCVALTCFINPLQARHILQVKIEAIQWQDTLITRELGYVEILTEAQLVTQMDNGNHGQGEDVYPDMIQLPIKMYTDMAGAGKVPIWVIILSILGGLLLLFLLILLLWKCGFFKRKTRKDWMDEIENANPMPIKPPMAPTGELDGSDLPMMKGLAAKE</sequence>
<dbReference type="EnsemblMetazoa" id="XM_030990669">
    <property type="protein sequence ID" value="XP_030846529"/>
    <property type="gene ID" value="LOC584174"/>
</dbReference>
<dbReference type="OMA" id="MLNGICY"/>
<dbReference type="Pfam" id="PF20806">
    <property type="entry name" value="Integrin_A_Ig_3"/>
    <property type="match status" value="1"/>
</dbReference>
<dbReference type="Pfam" id="PF01839">
    <property type="entry name" value="FG-GAP"/>
    <property type="match status" value="2"/>
</dbReference>
<dbReference type="RefSeq" id="XP_030846529.1">
    <property type="nucleotide sequence ID" value="XM_030990669.1"/>
</dbReference>
<dbReference type="OrthoDB" id="5573735at2759"/>
<dbReference type="PROSITE" id="PS51470">
    <property type="entry name" value="FG_GAP"/>
    <property type="match status" value="4"/>
</dbReference>
<feature type="repeat" description="FG-GAP" evidence="13">
    <location>
        <begin position="252"/>
        <end position="309"/>
    </location>
</feature>
<dbReference type="Pfam" id="PF08441">
    <property type="entry name" value="Integrin_A_Ig_1"/>
    <property type="match status" value="1"/>
</dbReference>
<dbReference type="GO" id="GO:0098609">
    <property type="term" value="P:cell-cell adhesion"/>
    <property type="evidence" value="ECO:0000318"/>
    <property type="project" value="GO_Central"/>
</dbReference>
<dbReference type="GeneID" id="584174"/>
<dbReference type="InterPro" id="IPR048285">
    <property type="entry name" value="Integrin_alpha_Ig-like_2"/>
</dbReference>
<evidence type="ECO:0000313" key="18">
    <source>
        <dbReference type="EnsemblMetazoa" id="XP_030846529"/>
    </source>
</evidence>
<evidence type="ECO:0000256" key="1">
    <source>
        <dbReference type="ARBA" id="ARBA00004479"/>
    </source>
</evidence>
<evidence type="ECO:0000256" key="10">
    <source>
        <dbReference type="ARBA" id="ARBA00023157"/>
    </source>
</evidence>
<dbReference type="PANTHER" id="PTHR23220:SF134">
    <property type="entry name" value="INTEGRIN ALPHA-2 DOMAIN-CONTAINING PROTEIN"/>
    <property type="match status" value="1"/>
</dbReference>
<evidence type="ECO:0000259" key="17">
    <source>
        <dbReference type="Pfam" id="PF20806"/>
    </source>
</evidence>
<evidence type="ECO:0000256" key="6">
    <source>
        <dbReference type="ARBA" id="ARBA00022889"/>
    </source>
</evidence>
<comment type="similarity">
    <text evidence="2 14">Belongs to the integrin alpha chain family.</text>
</comment>
<evidence type="ECO:0000256" key="13">
    <source>
        <dbReference type="PROSITE-ProRule" id="PRU00803"/>
    </source>
</evidence>
<evidence type="ECO:0000256" key="11">
    <source>
        <dbReference type="ARBA" id="ARBA00023170"/>
    </source>
</evidence>
<dbReference type="PRINTS" id="PR01185">
    <property type="entry name" value="INTEGRINA"/>
</dbReference>
<dbReference type="GO" id="GO:0007229">
    <property type="term" value="P:integrin-mediated signaling pathway"/>
    <property type="evidence" value="ECO:0000318"/>
    <property type="project" value="GO_Central"/>
</dbReference>
<dbReference type="Pfam" id="PF20805">
    <property type="entry name" value="Integrin_A_Ig_2"/>
    <property type="match status" value="1"/>
</dbReference>
<reference evidence="19" key="1">
    <citation type="submission" date="2015-02" db="EMBL/GenBank/DDBJ databases">
        <title>Genome sequencing for Strongylocentrotus purpuratus.</title>
        <authorList>
            <person name="Murali S."/>
            <person name="Liu Y."/>
            <person name="Vee V."/>
            <person name="English A."/>
            <person name="Wang M."/>
            <person name="Skinner E."/>
            <person name="Han Y."/>
            <person name="Muzny D.M."/>
            <person name="Worley K.C."/>
            <person name="Gibbs R.A."/>
        </authorList>
    </citation>
    <scope>NUCLEOTIDE SEQUENCE</scope>
</reference>
<keyword evidence="10" id="KW-1015">Disulfide bond</keyword>
<dbReference type="InParanoid" id="A0A7M7P6H2"/>
<protein>
    <recommendedName>
        <fullName evidence="20">Integrin alpha-2 domain-containing protein</fullName>
    </recommendedName>
</protein>
<dbReference type="FunFam" id="1.20.5.930:FF:000001">
    <property type="entry name" value="Integrin subunit alpha V"/>
    <property type="match status" value="1"/>
</dbReference>
<dbReference type="Gene3D" id="2.130.10.130">
    <property type="entry name" value="Integrin alpha, N-terminal"/>
    <property type="match status" value="1"/>
</dbReference>
<keyword evidence="8 14" id="KW-0401">Integrin</keyword>
<name>A0A7M7P6H2_STRPU</name>
<evidence type="ECO:0008006" key="20">
    <source>
        <dbReference type="Google" id="ProtNLM"/>
    </source>
</evidence>
<evidence type="ECO:0000259" key="16">
    <source>
        <dbReference type="Pfam" id="PF20805"/>
    </source>
</evidence>
<evidence type="ECO:0000256" key="14">
    <source>
        <dbReference type="RuleBase" id="RU003762"/>
    </source>
</evidence>
<dbReference type="InterPro" id="IPR013517">
    <property type="entry name" value="FG-GAP"/>
</dbReference>
<evidence type="ECO:0000256" key="5">
    <source>
        <dbReference type="ARBA" id="ARBA00022737"/>
    </source>
</evidence>
<dbReference type="InterPro" id="IPR032695">
    <property type="entry name" value="Integrin_dom_sf"/>
</dbReference>
<evidence type="ECO:0000313" key="19">
    <source>
        <dbReference type="Proteomes" id="UP000007110"/>
    </source>
</evidence>
<dbReference type="InterPro" id="IPR013519">
    <property type="entry name" value="Int_alpha_beta-p"/>
</dbReference>
<dbReference type="SUPFAM" id="SSF69318">
    <property type="entry name" value="Integrin alpha N-terminal domain"/>
    <property type="match status" value="1"/>
</dbReference>
<evidence type="ECO:0000256" key="3">
    <source>
        <dbReference type="ARBA" id="ARBA00022692"/>
    </source>
</evidence>
<keyword evidence="9 14" id="KW-0472">Membrane</keyword>
<dbReference type="Gene3D" id="1.20.5.930">
    <property type="entry name" value="Bicelle-embedded integrin alpha(iib) transmembrane segment"/>
    <property type="match status" value="1"/>
</dbReference>
<comment type="subcellular location">
    <subcellularLocation>
        <location evidence="1 14">Membrane</location>
        <topology evidence="1 14">Single-pass type I membrane protein</topology>
    </subcellularLocation>
</comment>
<keyword evidence="6 14" id="KW-0130">Cell adhesion</keyword>
<dbReference type="InterPro" id="IPR018184">
    <property type="entry name" value="Integrin_alpha_C_CS"/>
</dbReference>
<dbReference type="GO" id="GO:0038023">
    <property type="term" value="F:signaling receptor activity"/>
    <property type="evidence" value="ECO:0000318"/>
    <property type="project" value="GO_Central"/>
</dbReference>
<feature type="repeat" description="FG-GAP" evidence="13">
    <location>
        <begin position="79"/>
        <end position="133"/>
    </location>
</feature>
<evidence type="ECO:0000259" key="15">
    <source>
        <dbReference type="Pfam" id="PF08441"/>
    </source>
</evidence>
<organism evidence="18 19">
    <name type="scientific">Strongylocentrotus purpuratus</name>
    <name type="common">Purple sea urchin</name>
    <dbReference type="NCBI Taxonomy" id="7668"/>
    <lineage>
        <taxon>Eukaryota</taxon>
        <taxon>Metazoa</taxon>
        <taxon>Echinodermata</taxon>
        <taxon>Eleutherozoa</taxon>
        <taxon>Echinozoa</taxon>
        <taxon>Echinoidea</taxon>
        <taxon>Euechinoidea</taxon>
        <taxon>Echinacea</taxon>
        <taxon>Camarodonta</taxon>
        <taxon>Echinidea</taxon>
        <taxon>Strongylocentrotidae</taxon>
        <taxon>Strongylocentrotus</taxon>
    </lineage>
</organism>
<evidence type="ECO:0000256" key="4">
    <source>
        <dbReference type="ARBA" id="ARBA00022729"/>
    </source>
</evidence>
<evidence type="ECO:0000256" key="8">
    <source>
        <dbReference type="ARBA" id="ARBA00023037"/>
    </source>
</evidence>
<dbReference type="AlphaFoldDB" id="A0A7M7P6H2"/>
<dbReference type="PROSITE" id="PS00242">
    <property type="entry name" value="INTEGRIN_ALPHA"/>
    <property type="match status" value="1"/>
</dbReference>
<keyword evidence="7 14" id="KW-1133">Transmembrane helix</keyword>
<keyword evidence="3 14" id="KW-0812">Transmembrane</keyword>
<evidence type="ECO:0000256" key="9">
    <source>
        <dbReference type="ARBA" id="ARBA00023136"/>
    </source>
</evidence>
<dbReference type="KEGG" id="spu:584174"/>
<feature type="repeat" description="FG-GAP" evidence="13">
    <location>
        <begin position="192"/>
        <end position="251"/>
    </location>
</feature>
<dbReference type="InterPro" id="IPR000413">
    <property type="entry name" value="Integrin_alpha"/>
</dbReference>
<dbReference type="Gene3D" id="2.60.40.1510">
    <property type="entry name" value="ntegrin, alpha v. Chain A, domain 3"/>
    <property type="match status" value="1"/>
</dbReference>
<dbReference type="Gene3D" id="2.60.40.1460">
    <property type="entry name" value="Integrin domains. Chain A, domain 2"/>
    <property type="match status" value="1"/>
</dbReference>
<dbReference type="SMART" id="SM00191">
    <property type="entry name" value="Int_alpha"/>
    <property type="match status" value="5"/>
</dbReference>
<evidence type="ECO:0000256" key="12">
    <source>
        <dbReference type="ARBA" id="ARBA00023180"/>
    </source>
</evidence>
<dbReference type="GO" id="GO:0009986">
    <property type="term" value="C:cell surface"/>
    <property type="evidence" value="ECO:0000318"/>
    <property type="project" value="GO_Central"/>
</dbReference>
<proteinExistence type="inferred from homology"/>
<dbReference type="SUPFAM" id="SSF69179">
    <property type="entry name" value="Integrin domains"/>
    <property type="match status" value="3"/>
</dbReference>
<keyword evidence="19" id="KW-1185">Reference proteome</keyword>
<feature type="domain" description="Integrin alpha second immunoglobulin-like" evidence="16">
    <location>
        <begin position="531"/>
        <end position="689"/>
    </location>
</feature>
<dbReference type="Proteomes" id="UP000007110">
    <property type="component" value="Unassembled WGS sequence"/>
</dbReference>
<dbReference type="InterPro" id="IPR048286">
    <property type="entry name" value="Integrin_alpha_Ig-like_3"/>
</dbReference>
<accession>A0A7M7P6H2</accession>